<evidence type="ECO:0000256" key="1">
    <source>
        <dbReference type="ARBA" id="ARBA00004271"/>
    </source>
</evidence>
<name>A0A4D6LRW0_VIGUN</name>
<evidence type="ECO:0000313" key="11">
    <source>
        <dbReference type="Proteomes" id="UP000501690"/>
    </source>
</evidence>
<evidence type="ECO:0008006" key="12">
    <source>
        <dbReference type="Google" id="ProtNLM"/>
    </source>
</evidence>
<dbReference type="GO" id="GO:2000280">
    <property type="term" value="P:regulation of root development"/>
    <property type="evidence" value="ECO:0007669"/>
    <property type="project" value="TreeGrafter"/>
</dbReference>
<evidence type="ECO:0000256" key="2">
    <source>
        <dbReference type="ARBA" id="ARBA00008963"/>
    </source>
</evidence>
<keyword evidence="7" id="KW-0379">Hydroxylation</keyword>
<evidence type="ECO:0000256" key="6">
    <source>
        <dbReference type="ARBA" id="ARBA00022729"/>
    </source>
</evidence>
<evidence type="ECO:0000256" key="7">
    <source>
        <dbReference type="ARBA" id="ARBA00023278"/>
    </source>
</evidence>
<dbReference type="GO" id="GO:1901371">
    <property type="term" value="P:regulation of leaf morphogenesis"/>
    <property type="evidence" value="ECO:0007669"/>
    <property type="project" value="TreeGrafter"/>
</dbReference>
<evidence type="ECO:0000256" key="3">
    <source>
        <dbReference type="ARBA" id="ARBA00022523"/>
    </source>
</evidence>
<organism evidence="10 11">
    <name type="scientific">Vigna unguiculata</name>
    <name type="common">Cowpea</name>
    <dbReference type="NCBI Taxonomy" id="3917"/>
    <lineage>
        <taxon>Eukaryota</taxon>
        <taxon>Viridiplantae</taxon>
        <taxon>Streptophyta</taxon>
        <taxon>Embryophyta</taxon>
        <taxon>Tracheophyta</taxon>
        <taxon>Spermatophyta</taxon>
        <taxon>Magnoliopsida</taxon>
        <taxon>eudicotyledons</taxon>
        <taxon>Gunneridae</taxon>
        <taxon>Pentapetalae</taxon>
        <taxon>rosids</taxon>
        <taxon>fabids</taxon>
        <taxon>Fabales</taxon>
        <taxon>Fabaceae</taxon>
        <taxon>Papilionoideae</taxon>
        <taxon>50 kb inversion clade</taxon>
        <taxon>NPAAA clade</taxon>
        <taxon>indigoferoid/millettioid clade</taxon>
        <taxon>Phaseoleae</taxon>
        <taxon>Vigna</taxon>
    </lineage>
</organism>
<feature type="signal peptide" evidence="9">
    <location>
        <begin position="1"/>
        <end position="24"/>
    </location>
</feature>
<protein>
    <recommendedName>
        <fullName evidence="12">Encoded peptide</fullName>
    </recommendedName>
</protein>
<dbReference type="GO" id="GO:0006995">
    <property type="term" value="P:cellular response to nitrogen starvation"/>
    <property type="evidence" value="ECO:0007669"/>
    <property type="project" value="UniProtKB-ARBA"/>
</dbReference>
<dbReference type="AlphaFoldDB" id="A0A4D6LRW0"/>
<dbReference type="PANTHER" id="PTHR33348">
    <property type="entry name" value="PRECURSOR OF CEP5"/>
    <property type="match status" value="1"/>
</dbReference>
<sequence>MAQKKLTVCLMLVALVILLQGLESIEGRLLKLDETTEHQMQERIPTTNVAAFDTDVSVSPPTPPSAAAPGRDVDNFRPTAPGHSPGVGHSVHN</sequence>
<evidence type="ECO:0000256" key="9">
    <source>
        <dbReference type="SAM" id="SignalP"/>
    </source>
</evidence>
<dbReference type="EMBL" id="CP039348">
    <property type="protein sequence ID" value="QCD91317.1"/>
    <property type="molecule type" value="Genomic_DNA"/>
</dbReference>
<feature type="region of interest" description="Disordered" evidence="8">
    <location>
        <begin position="54"/>
        <end position="93"/>
    </location>
</feature>
<comment type="similarity">
    <text evidence="2">Belongs to the C-terminally encoded plant signaling peptide (CEP) family.</text>
</comment>
<evidence type="ECO:0000313" key="10">
    <source>
        <dbReference type="EMBL" id="QCD91317.1"/>
    </source>
</evidence>
<keyword evidence="4" id="KW-0964">Secreted</keyword>
<accession>A0A4D6LRW0</accession>
<reference evidence="10 11" key="1">
    <citation type="submission" date="2019-04" db="EMBL/GenBank/DDBJ databases">
        <title>An improved genome assembly and genetic linkage map for asparagus bean, Vigna unguiculata ssp. sesquipedialis.</title>
        <authorList>
            <person name="Xia Q."/>
            <person name="Zhang R."/>
            <person name="Dong Y."/>
        </authorList>
    </citation>
    <scope>NUCLEOTIDE SEQUENCE [LARGE SCALE GENOMIC DNA]</scope>
    <source>
        <tissue evidence="10">Leaf</tissue>
    </source>
</reference>
<dbReference type="PANTHER" id="PTHR33348:SF40">
    <property type="entry name" value="PRECURSOR OF CEP3"/>
    <property type="match status" value="1"/>
</dbReference>
<dbReference type="GO" id="GO:1902025">
    <property type="term" value="P:nitrate import"/>
    <property type="evidence" value="ECO:0007669"/>
    <property type="project" value="TreeGrafter"/>
</dbReference>
<dbReference type="Gramene" id="Vigun02g142400.1.v1.2">
    <property type="protein sequence ID" value="Vigun02g142400.1.v1.2.CDS.1"/>
    <property type="gene ID" value="Vigun02g142400.v1.2"/>
</dbReference>
<comment type="subcellular location">
    <subcellularLocation>
        <location evidence="1">Secreted</location>
        <location evidence="1">Extracellular space</location>
        <location evidence="1">Apoplast</location>
    </subcellularLocation>
</comment>
<dbReference type="OrthoDB" id="1863260at2759"/>
<keyword evidence="6 9" id="KW-0732">Signal</keyword>
<feature type="chain" id="PRO_5020035536" description="Encoded peptide" evidence="9">
    <location>
        <begin position="25"/>
        <end position="93"/>
    </location>
</feature>
<keyword evidence="3" id="KW-0052">Apoplast</keyword>
<dbReference type="Proteomes" id="UP000501690">
    <property type="component" value="Linkage Group LG4"/>
</dbReference>
<dbReference type="GO" id="GO:0048364">
    <property type="term" value="P:root development"/>
    <property type="evidence" value="ECO:0007669"/>
    <property type="project" value="InterPro"/>
</dbReference>
<evidence type="ECO:0000256" key="5">
    <source>
        <dbReference type="ARBA" id="ARBA00022702"/>
    </source>
</evidence>
<evidence type="ECO:0000256" key="8">
    <source>
        <dbReference type="SAM" id="MobiDB-lite"/>
    </source>
</evidence>
<dbReference type="GO" id="GO:0005179">
    <property type="term" value="F:hormone activity"/>
    <property type="evidence" value="ECO:0007669"/>
    <property type="project" value="UniProtKB-KW"/>
</dbReference>
<keyword evidence="11" id="KW-1185">Reference proteome</keyword>
<evidence type="ECO:0000256" key="4">
    <source>
        <dbReference type="ARBA" id="ARBA00022525"/>
    </source>
</evidence>
<gene>
    <name evidence="10" type="ORF">DEO72_LG4g2282</name>
</gene>
<dbReference type="InterPro" id="IPR033250">
    <property type="entry name" value="CEP"/>
</dbReference>
<proteinExistence type="inferred from homology"/>
<keyword evidence="5" id="KW-0372">Hormone</keyword>
<dbReference type="GO" id="GO:0048046">
    <property type="term" value="C:apoplast"/>
    <property type="evidence" value="ECO:0007669"/>
    <property type="project" value="UniProtKB-SubCell"/>
</dbReference>